<evidence type="ECO:0000313" key="2">
    <source>
        <dbReference type="Proteomes" id="UP000805649"/>
    </source>
</evidence>
<gene>
    <name evidence="1" type="ORF">CTRU02_207259</name>
</gene>
<proteinExistence type="predicted"/>
<sequence>MVKVAVAGGSGGIGRAIFDSIEESRLHDAFILSRTPSDDPKVIEVDYSDIKKLRETLEAHQIHTVISTLSIKDDESGQAQMNLIEASVQCQHTKRFMPSEFGAKYDEEAIRIFPSYIWKFKAVDRLKETDLEYTQFSNSMFMDLWFAPRIKSAFTYNMPCWVDLENDVAAIPGDGNTPMVATHSRDIAPFVAATLGLDVWEKRYYLTGDRFTINEFVAIAEEVKGVEFEKHYESMEVLDRGEGIVLPAIKAMLPPGVDSTLILGQIARAGKMVAQGRMDLPQDTGSINAVFPEMKTLTLREAIQTYYDNK</sequence>
<accession>A0ACC3Z0A9</accession>
<name>A0ACC3Z0A9_COLTU</name>
<comment type="caution">
    <text evidence="1">The sequence shown here is derived from an EMBL/GenBank/DDBJ whole genome shotgun (WGS) entry which is preliminary data.</text>
</comment>
<dbReference type="Proteomes" id="UP000805649">
    <property type="component" value="Unassembled WGS sequence"/>
</dbReference>
<evidence type="ECO:0000313" key="1">
    <source>
        <dbReference type="EMBL" id="KAL0937528.1"/>
    </source>
</evidence>
<organism evidence="1 2">
    <name type="scientific">Colletotrichum truncatum</name>
    <name type="common">Anthracnose fungus</name>
    <name type="synonym">Colletotrichum capsici</name>
    <dbReference type="NCBI Taxonomy" id="5467"/>
    <lineage>
        <taxon>Eukaryota</taxon>
        <taxon>Fungi</taxon>
        <taxon>Dikarya</taxon>
        <taxon>Ascomycota</taxon>
        <taxon>Pezizomycotina</taxon>
        <taxon>Sordariomycetes</taxon>
        <taxon>Hypocreomycetidae</taxon>
        <taxon>Glomerellales</taxon>
        <taxon>Glomerellaceae</taxon>
        <taxon>Colletotrichum</taxon>
        <taxon>Colletotrichum truncatum species complex</taxon>
    </lineage>
</organism>
<protein>
    <submittedName>
        <fullName evidence="1">Nmra-like family protein</fullName>
    </submittedName>
</protein>
<keyword evidence="2" id="KW-1185">Reference proteome</keyword>
<reference evidence="1 2" key="1">
    <citation type="journal article" date="2020" name="Phytopathology">
        <title>Genome Sequence Resources of Colletotrichum truncatum, C. plurivorum, C. musicola, and C. sojae: Four Species Pathogenic to Soybean (Glycine max).</title>
        <authorList>
            <person name="Rogerio F."/>
            <person name="Boufleur T.R."/>
            <person name="Ciampi-Guillardi M."/>
            <person name="Sukno S.A."/>
            <person name="Thon M.R."/>
            <person name="Massola Junior N.S."/>
            <person name="Baroncelli R."/>
        </authorList>
    </citation>
    <scope>NUCLEOTIDE SEQUENCE [LARGE SCALE GENOMIC DNA]</scope>
    <source>
        <strain evidence="1 2">CMES1059</strain>
    </source>
</reference>
<dbReference type="EMBL" id="VUJX02000004">
    <property type="protein sequence ID" value="KAL0937528.1"/>
    <property type="molecule type" value="Genomic_DNA"/>
</dbReference>